<protein>
    <submittedName>
        <fullName evidence="2">Uncharacterized protein</fullName>
    </submittedName>
</protein>
<feature type="transmembrane region" description="Helical" evidence="1">
    <location>
        <begin position="171"/>
        <end position="189"/>
    </location>
</feature>
<reference evidence="2" key="1">
    <citation type="submission" date="2022-06" db="EMBL/GenBank/DDBJ databases">
        <authorList>
            <person name="Ping M."/>
        </authorList>
    </citation>
    <scope>NUCLEOTIDE SEQUENCE</scope>
    <source>
        <strain evidence="2">JCM11759T</strain>
    </source>
</reference>
<feature type="transmembrane region" description="Helical" evidence="1">
    <location>
        <begin position="21"/>
        <end position="43"/>
    </location>
</feature>
<sequence length="207" mass="22707">MTTPHDLDRLQRIREVTSDYGGYQGLYTSLLGVFAICVGLAPLTGEGPLADLFPVGMLLIAVLFIAVQMYYRRSFGQVRPRWTTGRLLWVVLLPIALVLAYMALIITTNLLEVQGGWVFGVFLAVALFGVGCSDLRNRRHYLVGAVLILAFTVLPLGPLFPSGTHPVEWEYPVMVAVVGGVVFVVNGLLDHRTLVRALRPVAESEKA</sequence>
<proteinExistence type="predicted"/>
<evidence type="ECO:0000313" key="2">
    <source>
        <dbReference type="EMBL" id="USY18994.1"/>
    </source>
</evidence>
<keyword evidence="1" id="KW-0472">Membrane</keyword>
<keyword evidence="1" id="KW-1133">Transmembrane helix</keyword>
<keyword evidence="1" id="KW-0812">Transmembrane</keyword>
<organism evidence="2 3">
    <name type="scientific">Nocardiopsis exhalans</name>
    <dbReference type="NCBI Taxonomy" id="163604"/>
    <lineage>
        <taxon>Bacteria</taxon>
        <taxon>Bacillati</taxon>
        <taxon>Actinomycetota</taxon>
        <taxon>Actinomycetes</taxon>
        <taxon>Streptosporangiales</taxon>
        <taxon>Nocardiopsidaceae</taxon>
        <taxon>Nocardiopsis</taxon>
    </lineage>
</organism>
<feature type="transmembrane region" description="Helical" evidence="1">
    <location>
        <begin position="49"/>
        <end position="67"/>
    </location>
</feature>
<dbReference type="RefSeq" id="WP_254418291.1">
    <property type="nucleotide sequence ID" value="NZ_BAAAJB010000012.1"/>
</dbReference>
<feature type="transmembrane region" description="Helical" evidence="1">
    <location>
        <begin position="117"/>
        <end position="135"/>
    </location>
</feature>
<accession>A0ABY5D3R1</accession>
<dbReference type="Proteomes" id="UP001055940">
    <property type="component" value="Chromosome"/>
</dbReference>
<keyword evidence="3" id="KW-1185">Reference proteome</keyword>
<evidence type="ECO:0000256" key="1">
    <source>
        <dbReference type="SAM" id="Phobius"/>
    </source>
</evidence>
<evidence type="ECO:0000313" key="3">
    <source>
        <dbReference type="Proteomes" id="UP001055940"/>
    </source>
</evidence>
<feature type="transmembrane region" description="Helical" evidence="1">
    <location>
        <begin position="142"/>
        <end position="159"/>
    </location>
</feature>
<name>A0ABY5D3R1_9ACTN</name>
<dbReference type="EMBL" id="CP099837">
    <property type="protein sequence ID" value="USY18994.1"/>
    <property type="molecule type" value="Genomic_DNA"/>
</dbReference>
<feature type="transmembrane region" description="Helical" evidence="1">
    <location>
        <begin position="87"/>
        <end position="111"/>
    </location>
</feature>
<gene>
    <name evidence="2" type="ORF">NE857_27575</name>
</gene>